<dbReference type="PROSITE" id="PS51278">
    <property type="entry name" value="GATASE_TYPE_2"/>
    <property type="match status" value="1"/>
</dbReference>
<dbReference type="InterPro" id="IPR006426">
    <property type="entry name" value="Asn_synth_AEB"/>
</dbReference>
<name>A0A849BJ38_9ACTN</name>
<feature type="site" description="Important for beta-aspartyl-AMP intermediate formation" evidence="11">
    <location>
        <position position="376"/>
    </location>
</feature>
<keyword evidence="6 9" id="KW-0061">Asparagine biosynthesis</keyword>
<dbReference type="EMBL" id="JABEMA010000055">
    <property type="protein sequence ID" value="NNH22631.1"/>
    <property type="molecule type" value="Genomic_DNA"/>
</dbReference>
<dbReference type="Gene3D" id="3.60.20.10">
    <property type="entry name" value="Glutamine Phosphoribosylpyrophosphate, subunit 1, domain 1"/>
    <property type="match status" value="1"/>
</dbReference>
<keyword evidence="13" id="KW-0436">Ligase</keyword>
<dbReference type="InterPro" id="IPR001962">
    <property type="entry name" value="Asn_synthase"/>
</dbReference>
<evidence type="ECO:0000256" key="7">
    <source>
        <dbReference type="ARBA" id="ARBA00022962"/>
    </source>
</evidence>
<dbReference type="PANTHER" id="PTHR43284">
    <property type="entry name" value="ASPARAGINE SYNTHETASE (GLUTAMINE-HYDROLYZING)"/>
    <property type="match status" value="1"/>
</dbReference>
<feature type="binding site" evidence="10">
    <location>
        <position position="263"/>
    </location>
    <ligand>
        <name>ATP</name>
        <dbReference type="ChEBI" id="CHEBI:30616"/>
    </ligand>
</feature>
<dbReference type="InterPro" id="IPR014729">
    <property type="entry name" value="Rossmann-like_a/b/a_fold"/>
</dbReference>
<evidence type="ECO:0000256" key="8">
    <source>
        <dbReference type="ARBA" id="ARBA00048741"/>
    </source>
</evidence>
<evidence type="ECO:0000256" key="6">
    <source>
        <dbReference type="ARBA" id="ARBA00022888"/>
    </source>
</evidence>
<dbReference type="SUPFAM" id="SSF56235">
    <property type="entry name" value="N-terminal nucleophile aminohydrolases (Ntn hydrolases)"/>
    <property type="match status" value="1"/>
</dbReference>
<dbReference type="RefSeq" id="WP_171202472.1">
    <property type="nucleotide sequence ID" value="NZ_BAAANP010000007.1"/>
</dbReference>
<evidence type="ECO:0000259" key="12">
    <source>
        <dbReference type="PROSITE" id="PS51278"/>
    </source>
</evidence>
<protein>
    <recommendedName>
        <fullName evidence="3">asparagine synthase (glutamine-hydrolyzing)</fullName>
        <ecNumber evidence="3">6.3.5.4</ecNumber>
    </recommendedName>
</protein>
<dbReference type="AlphaFoldDB" id="A0A849BJ38"/>
<evidence type="ECO:0000256" key="4">
    <source>
        <dbReference type="ARBA" id="ARBA00022741"/>
    </source>
</evidence>
<dbReference type="GO" id="GO:0006529">
    <property type="term" value="P:asparagine biosynthetic process"/>
    <property type="evidence" value="ECO:0007669"/>
    <property type="project" value="UniProtKB-KW"/>
</dbReference>
<comment type="pathway">
    <text evidence="1">Amino-acid biosynthesis; L-asparagine biosynthesis; L-asparagine from L-aspartate (L-Gln route): step 1/1.</text>
</comment>
<reference evidence="13 14" key="1">
    <citation type="submission" date="2020-05" db="EMBL/GenBank/DDBJ databases">
        <title>MicrobeNet Type strains.</title>
        <authorList>
            <person name="Nicholson A.C."/>
        </authorList>
    </citation>
    <scope>NUCLEOTIDE SEQUENCE [LARGE SCALE GENOMIC DNA]</scope>
    <source>
        <strain evidence="13 14">JCM 14547</strain>
    </source>
</reference>
<feature type="binding site" evidence="10">
    <location>
        <position position="293"/>
    </location>
    <ligand>
        <name>ATP</name>
        <dbReference type="ChEBI" id="CHEBI:30616"/>
    </ligand>
</feature>
<dbReference type="Pfam" id="PF00733">
    <property type="entry name" value="Asn_synthase"/>
    <property type="match status" value="1"/>
</dbReference>
<keyword evidence="4 10" id="KW-0547">Nucleotide-binding</keyword>
<comment type="similarity">
    <text evidence="2">Belongs to the asparagine synthetase family.</text>
</comment>
<evidence type="ECO:0000256" key="3">
    <source>
        <dbReference type="ARBA" id="ARBA00012737"/>
    </source>
</evidence>
<accession>A0A849BJ38</accession>
<keyword evidence="9" id="KW-0028">Amino-acid biosynthesis</keyword>
<evidence type="ECO:0000256" key="1">
    <source>
        <dbReference type="ARBA" id="ARBA00005187"/>
    </source>
</evidence>
<dbReference type="EC" id="6.3.5.4" evidence="3"/>
<dbReference type="GO" id="GO:0005524">
    <property type="term" value="F:ATP binding"/>
    <property type="evidence" value="ECO:0007669"/>
    <property type="project" value="UniProtKB-KW"/>
</dbReference>
<feature type="domain" description="Glutamine amidotransferase type-2" evidence="12">
    <location>
        <begin position="2"/>
        <end position="216"/>
    </location>
</feature>
<evidence type="ECO:0000313" key="13">
    <source>
        <dbReference type="EMBL" id="NNH22631.1"/>
    </source>
</evidence>
<organism evidence="13 14">
    <name type="scientific">Pseudokineococcus marinus</name>
    <dbReference type="NCBI Taxonomy" id="351215"/>
    <lineage>
        <taxon>Bacteria</taxon>
        <taxon>Bacillati</taxon>
        <taxon>Actinomycetota</taxon>
        <taxon>Actinomycetes</taxon>
        <taxon>Kineosporiales</taxon>
        <taxon>Kineosporiaceae</taxon>
        <taxon>Pseudokineococcus</taxon>
    </lineage>
</organism>
<sequence>MCGITGWVSFERDLTEPGHRADAEAMTATMACRGPDAEGLHVERHAALGHRRLAVIDVEGGAQPMSVRTDDGEVVLLHSGEVYGFEDLRAELVRRGHRFRTRSDTEVVLHGYLEWGEAVAEHLDGMFASAIWDGRVERLVLVRDRLGIKPLYYAETPDGVLFGSESKALLANPLGDRTVDLDGMRAMLSLAVPPGASLWRGMREVLPGGLLVVDRDGLREHRYWTLETRPHTDDLPTTLETVRGLLEDVVAHQTVSDVPRCTLLSGGLDSSVLTALAAKALAARGEQVRSFAVDFVGEGDGLGATPDSPFATEVADHVGTRHERIVLDHLAMADPSVRRAVIASRDSPVTWGDIDSSMYLLFKAIGEHSTVALSGEGADELFGGYEWFTHPERRAHDSFPWMEVLVRRSQAQLSSRLSGELRAALDLPAFVDAQYASAVAEVGHLDGESEEERRYRVMSYLAVTRIERSLLERKDRLSMAVGLEVRVPFCDHRLVEYVYNVPWALKSYDGHEKSLLRGAAGDLLPASVRERRKLPYPANPDHDYTRALLQQGADLLAEGHPVLELVDDGWLRDVVRREPAETPLGVRAGVERVLGLGVWLDLYQPRLVLD</sequence>
<dbReference type="InterPro" id="IPR033738">
    <property type="entry name" value="AsnB_N"/>
</dbReference>
<evidence type="ECO:0000256" key="11">
    <source>
        <dbReference type="PIRSR" id="PIRSR001589-3"/>
    </source>
</evidence>
<keyword evidence="7 9" id="KW-0315">Glutamine amidotransferase</keyword>
<feature type="active site" description="For GATase activity" evidence="9">
    <location>
        <position position="2"/>
    </location>
</feature>
<evidence type="ECO:0000256" key="2">
    <source>
        <dbReference type="ARBA" id="ARBA00005752"/>
    </source>
</evidence>
<dbReference type="CDD" id="cd00712">
    <property type="entry name" value="AsnB"/>
    <property type="match status" value="1"/>
</dbReference>
<dbReference type="Proteomes" id="UP000555552">
    <property type="component" value="Unassembled WGS sequence"/>
</dbReference>
<dbReference type="PANTHER" id="PTHR43284:SF1">
    <property type="entry name" value="ASPARAGINE SYNTHETASE"/>
    <property type="match status" value="1"/>
</dbReference>
<dbReference type="InterPro" id="IPR029055">
    <property type="entry name" value="Ntn_hydrolases_N"/>
</dbReference>
<keyword evidence="14" id="KW-1185">Reference proteome</keyword>
<keyword evidence="5 10" id="KW-0067">ATP-binding</keyword>
<dbReference type="NCBIfam" id="TIGR01536">
    <property type="entry name" value="asn_synth_AEB"/>
    <property type="match status" value="1"/>
</dbReference>
<dbReference type="PIRSF" id="PIRSF001589">
    <property type="entry name" value="Asn_synthetase_glu-h"/>
    <property type="match status" value="1"/>
</dbReference>
<dbReference type="Gene3D" id="3.40.50.620">
    <property type="entry name" value="HUPs"/>
    <property type="match status" value="1"/>
</dbReference>
<feature type="binding site" evidence="10">
    <location>
        <begin position="374"/>
        <end position="375"/>
    </location>
    <ligand>
        <name>ATP</name>
        <dbReference type="ChEBI" id="CHEBI:30616"/>
    </ligand>
</feature>
<dbReference type="InterPro" id="IPR051786">
    <property type="entry name" value="ASN_synthetase/amidase"/>
</dbReference>
<dbReference type="InterPro" id="IPR017932">
    <property type="entry name" value="GATase_2_dom"/>
</dbReference>
<comment type="caution">
    <text evidence="13">The sequence shown here is derived from an EMBL/GenBank/DDBJ whole genome shotgun (WGS) entry which is preliminary data.</text>
</comment>
<dbReference type="Pfam" id="PF13537">
    <property type="entry name" value="GATase_7"/>
    <property type="match status" value="1"/>
</dbReference>
<proteinExistence type="inferred from homology"/>
<dbReference type="SUPFAM" id="SSF52402">
    <property type="entry name" value="Adenine nucleotide alpha hydrolases-like"/>
    <property type="match status" value="1"/>
</dbReference>
<feature type="binding site" evidence="10">
    <location>
        <position position="104"/>
    </location>
    <ligand>
        <name>L-glutamine</name>
        <dbReference type="ChEBI" id="CHEBI:58359"/>
    </ligand>
</feature>
<gene>
    <name evidence="13" type="primary">asnB</name>
    <name evidence="13" type="ORF">HLB09_05885</name>
</gene>
<evidence type="ECO:0000256" key="9">
    <source>
        <dbReference type="PIRSR" id="PIRSR001589-1"/>
    </source>
</evidence>
<dbReference type="CDD" id="cd01991">
    <property type="entry name" value="Asn_synthase_B_C"/>
    <property type="match status" value="1"/>
</dbReference>
<evidence type="ECO:0000256" key="10">
    <source>
        <dbReference type="PIRSR" id="PIRSR001589-2"/>
    </source>
</evidence>
<comment type="catalytic activity">
    <reaction evidence="8">
        <text>L-aspartate + L-glutamine + ATP + H2O = L-asparagine + L-glutamate + AMP + diphosphate + H(+)</text>
        <dbReference type="Rhea" id="RHEA:12228"/>
        <dbReference type="ChEBI" id="CHEBI:15377"/>
        <dbReference type="ChEBI" id="CHEBI:15378"/>
        <dbReference type="ChEBI" id="CHEBI:29985"/>
        <dbReference type="ChEBI" id="CHEBI:29991"/>
        <dbReference type="ChEBI" id="CHEBI:30616"/>
        <dbReference type="ChEBI" id="CHEBI:33019"/>
        <dbReference type="ChEBI" id="CHEBI:58048"/>
        <dbReference type="ChEBI" id="CHEBI:58359"/>
        <dbReference type="ChEBI" id="CHEBI:456215"/>
        <dbReference type="EC" id="6.3.5.4"/>
    </reaction>
</comment>
<dbReference type="GO" id="GO:0005829">
    <property type="term" value="C:cytosol"/>
    <property type="evidence" value="ECO:0007669"/>
    <property type="project" value="TreeGrafter"/>
</dbReference>
<evidence type="ECO:0000313" key="14">
    <source>
        <dbReference type="Proteomes" id="UP000555552"/>
    </source>
</evidence>
<dbReference type="GO" id="GO:0004066">
    <property type="term" value="F:asparagine synthase (glutamine-hydrolyzing) activity"/>
    <property type="evidence" value="ECO:0007669"/>
    <property type="project" value="UniProtKB-EC"/>
</dbReference>
<evidence type="ECO:0000256" key="5">
    <source>
        <dbReference type="ARBA" id="ARBA00022840"/>
    </source>
</evidence>